<dbReference type="InterPro" id="IPR002528">
    <property type="entry name" value="MATE_fam"/>
</dbReference>
<feature type="transmembrane region" description="Helical" evidence="6">
    <location>
        <begin position="350"/>
        <end position="372"/>
    </location>
</feature>
<comment type="similarity">
    <text evidence="2">Belongs to the multi antimicrobial extrusion (MATE) (TC 2.A.66.1) family.</text>
</comment>
<dbReference type="EMBL" id="JAUJEA010000020">
    <property type="protein sequence ID" value="MDN5205542.1"/>
    <property type="molecule type" value="Genomic_DNA"/>
</dbReference>
<keyword evidence="4 6" id="KW-1133">Transmembrane helix</keyword>
<feature type="transmembrane region" description="Helical" evidence="6">
    <location>
        <begin position="40"/>
        <end position="62"/>
    </location>
</feature>
<evidence type="ECO:0000256" key="2">
    <source>
        <dbReference type="ARBA" id="ARBA00010199"/>
    </source>
</evidence>
<gene>
    <name evidence="7" type="ORF">QQ008_29430</name>
</gene>
<dbReference type="PANTHER" id="PTHR42893:SF46">
    <property type="entry name" value="PROTEIN DETOXIFICATION 44, CHLOROPLASTIC"/>
    <property type="match status" value="1"/>
</dbReference>
<dbReference type="PANTHER" id="PTHR42893">
    <property type="entry name" value="PROTEIN DETOXIFICATION 44, CHLOROPLASTIC-RELATED"/>
    <property type="match status" value="1"/>
</dbReference>
<comment type="subcellular location">
    <subcellularLocation>
        <location evidence="1">Membrane</location>
        <topology evidence="1">Multi-pass membrane protein</topology>
    </subcellularLocation>
</comment>
<reference evidence="7" key="1">
    <citation type="submission" date="2023-06" db="EMBL/GenBank/DDBJ databases">
        <title>Genomic of Parafulvivirga corallium.</title>
        <authorList>
            <person name="Wang G."/>
        </authorList>
    </citation>
    <scope>NUCLEOTIDE SEQUENCE</scope>
    <source>
        <strain evidence="7">BMA10</strain>
    </source>
</reference>
<feature type="transmembrane region" description="Helical" evidence="6">
    <location>
        <begin position="188"/>
        <end position="207"/>
    </location>
</feature>
<organism evidence="7 8">
    <name type="scientific">Splendidivirga corallicola</name>
    <dbReference type="NCBI Taxonomy" id="3051826"/>
    <lineage>
        <taxon>Bacteria</taxon>
        <taxon>Pseudomonadati</taxon>
        <taxon>Bacteroidota</taxon>
        <taxon>Cytophagia</taxon>
        <taxon>Cytophagales</taxon>
        <taxon>Splendidivirgaceae</taxon>
        <taxon>Splendidivirga</taxon>
    </lineage>
</organism>
<evidence type="ECO:0000256" key="5">
    <source>
        <dbReference type="ARBA" id="ARBA00023136"/>
    </source>
</evidence>
<evidence type="ECO:0000313" key="7">
    <source>
        <dbReference type="EMBL" id="MDN5205542.1"/>
    </source>
</evidence>
<evidence type="ECO:0000256" key="6">
    <source>
        <dbReference type="SAM" id="Phobius"/>
    </source>
</evidence>
<evidence type="ECO:0000256" key="3">
    <source>
        <dbReference type="ARBA" id="ARBA00022692"/>
    </source>
</evidence>
<keyword evidence="5 6" id="KW-0472">Membrane</keyword>
<keyword evidence="8" id="KW-1185">Reference proteome</keyword>
<feature type="transmembrane region" description="Helical" evidence="6">
    <location>
        <begin position="308"/>
        <end position="330"/>
    </location>
</feature>
<proteinExistence type="inferred from homology"/>
<feature type="transmembrane region" description="Helical" evidence="6">
    <location>
        <begin position="384"/>
        <end position="402"/>
    </location>
</feature>
<feature type="transmembrane region" description="Helical" evidence="6">
    <location>
        <begin position="228"/>
        <end position="252"/>
    </location>
</feature>
<evidence type="ECO:0000256" key="4">
    <source>
        <dbReference type="ARBA" id="ARBA00022989"/>
    </source>
</evidence>
<keyword evidence="3 6" id="KW-0812">Transmembrane</keyword>
<dbReference type="NCBIfam" id="TIGR00797">
    <property type="entry name" value="matE"/>
    <property type="match status" value="1"/>
</dbReference>
<feature type="transmembrane region" description="Helical" evidence="6">
    <location>
        <begin position="83"/>
        <end position="108"/>
    </location>
</feature>
<evidence type="ECO:0000256" key="1">
    <source>
        <dbReference type="ARBA" id="ARBA00004141"/>
    </source>
</evidence>
<dbReference type="InterPro" id="IPR044644">
    <property type="entry name" value="DinF-like"/>
</dbReference>
<protein>
    <submittedName>
        <fullName evidence="7">MATE family efflux transporter</fullName>
    </submittedName>
</protein>
<feature type="transmembrane region" description="Helical" evidence="6">
    <location>
        <begin position="408"/>
        <end position="427"/>
    </location>
</feature>
<dbReference type="CDD" id="cd13136">
    <property type="entry name" value="MATE_DinF_like"/>
    <property type="match status" value="1"/>
</dbReference>
<feature type="transmembrane region" description="Helical" evidence="6">
    <location>
        <begin position="12"/>
        <end position="34"/>
    </location>
</feature>
<comment type="caution">
    <text evidence="7">The sequence shown here is derived from an EMBL/GenBank/DDBJ whole genome shotgun (WGS) entry which is preliminary data.</text>
</comment>
<dbReference type="RefSeq" id="WP_346755564.1">
    <property type="nucleotide sequence ID" value="NZ_JAUJEA010000020.1"/>
</dbReference>
<dbReference type="Proteomes" id="UP001172082">
    <property type="component" value="Unassembled WGS sequence"/>
</dbReference>
<sequence length="434" mass="48604">MQKLNQEILKLAVPNIISNLSVPLLSVVDIALMGHLEYEHYILAVGFGAVIFNFLYWGFGFLRMGTTGFTAQAYGNNNFEESFLILSRGMAVALVGGLLLITFQYPLLKLSLLLIGAKGEVAASLIDYYHARILAAPAILSFFVIIGWFLGMQNSRIPMILIVLVNLTNIGANFFFVEYLGMKAEGVAWGTVIAQYIGLLVGVFFVLKDHRQLFDFWNLSKIFNLQALKKFFSVNIDIILRTLCLIFAFSFFKVQSSYLGSIIGAANIVLLEFITIAAYGIDGFAFAAESISGKYFGARDEKKLKSSILYLFIWGLGTGVLFIMVFSFFGNEILHLLTDQEPVFTKASEYLIWLIISPLAMIAPFIWDGVYIGVTASKAMRNSMMIATFLFFLPAFYLFKALYGNHGIWLAFIIFFLARGVVQSILAKKVIYRF</sequence>
<dbReference type="Pfam" id="PF01554">
    <property type="entry name" value="MatE"/>
    <property type="match status" value="2"/>
</dbReference>
<accession>A0ABT8KXQ0</accession>
<evidence type="ECO:0000313" key="8">
    <source>
        <dbReference type="Proteomes" id="UP001172082"/>
    </source>
</evidence>
<feature type="transmembrane region" description="Helical" evidence="6">
    <location>
        <begin position="157"/>
        <end position="176"/>
    </location>
</feature>
<feature type="transmembrane region" description="Helical" evidence="6">
    <location>
        <begin position="128"/>
        <end position="150"/>
    </location>
</feature>
<name>A0ABT8KXQ0_9BACT</name>
<feature type="transmembrane region" description="Helical" evidence="6">
    <location>
        <begin position="258"/>
        <end position="287"/>
    </location>
</feature>